<name>A0A8X9A3K9_SALSN</name>
<dbReference type="CDD" id="cd13214">
    <property type="entry name" value="PH-GRAM_WBP2"/>
    <property type="match status" value="1"/>
</dbReference>
<evidence type="ECO:0000256" key="2">
    <source>
        <dbReference type="ARBA" id="ARBA00022448"/>
    </source>
</evidence>
<organism evidence="8">
    <name type="scientific">Salvia splendens</name>
    <name type="common">Scarlet sage</name>
    <dbReference type="NCBI Taxonomy" id="180675"/>
    <lineage>
        <taxon>Eukaryota</taxon>
        <taxon>Viridiplantae</taxon>
        <taxon>Streptophyta</taxon>
        <taxon>Embryophyta</taxon>
        <taxon>Tracheophyta</taxon>
        <taxon>Spermatophyta</taxon>
        <taxon>Magnoliopsida</taxon>
        <taxon>eudicotyledons</taxon>
        <taxon>Gunneridae</taxon>
        <taxon>Pentapetalae</taxon>
        <taxon>asterids</taxon>
        <taxon>lamiids</taxon>
        <taxon>Lamiales</taxon>
        <taxon>Lamiaceae</taxon>
        <taxon>Nepetoideae</taxon>
        <taxon>Mentheae</taxon>
        <taxon>Salviinae</taxon>
        <taxon>Salvia</taxon>
        <taxon>Salvia subgen. Calosphace</taxon>
        <taxon>core Calosphace</taxon>
    </lineage>
</organism>
<keyword evidence="3" id="KW-0445">Lipid transport</keyword>
<dbReference type="GO" id="GO:0006869">
    <property type="term" value="P:lipid transport"/>
    <property type="evidence" value="ECO:0007669"/>
    <property type="project" value="UniProtKB-KW"/>
</dbReference>
<dbReference type="SUPFAM" id="SSF49562">
    <property type="entry name" value="C2 domain (Calcium/lipid-binding domain, CaLB)"/>
    <property type="match status" value="1"/>
</dbReference>
<keyword evidence="2" id="KW-0813">Transport</keyword>
<evidence type="ECO:0000313" key="8">
    <source>
        <dbReference type="EMBL" id="KAG6425579.1"/>
    </source>
</evidence>
<dbReference type="Proteomes" id="UP000298416">
    <property type="component" value="Unassembled WGS sequence"/>
</dbReference>
<dbReference type="SUPFAM" id="SSF50729">
    <property type="entry name" value="PH domain-like"/>
    <property type="match status" value="1"/>
</dbReference>
<sequence>MVLHSSATHTSPLRCDFSQRKTLYLPQLPLLGLCPCTCASYSHIFQGRRGVGARNVGWAMFQAQSRINGGKNIVLKRFSDEGELNSQSTSDSSIKASNCYSTSFGEDPIVNKLRSQLGVTHSIPYPPINRSIIGLLGFFFFVGVVFEKVWAWRRAEARSGGSKLGSQQKVSLFLEKELQRKESVEWVNMVLGKLWKVYRGGIENWIIGLLQPVIDNLKKPDYVQRVEIKQFSLGDEPLSVRSVERRTSRRANDLQYQIGLRYTGGARMLLLLSLNFGILPIAVPVGVRDFDIDGELWVKLRLIPTEPWVGAVSWAFVSLPKIKFKLSPFRLFNLMGRFLTKLLTEDLPKLFVRPKKIVIDFQKGKAVGPVPMDSKSGETQEGNSNFAGELSVTLLDARKLNYVFYVSNPKKNKLSIEVRDSLGFTDLTVGTAEIDLGSLKDTVPADRIVVLRGGWTPFGNGSTGEILLRLTYKAYVEDEEDERSNKVLANTEASQNDLSDSDEPDFTIPKRAEEYVVATDTESFMNDLAALLVSEKFQGIVASDTTNNRSPDDRANNGASEPNDGANNGASEPNNTASVSGQQTPANDSGGSQGSTLFWLAIVTSITVLVALNDDSSAEALELIQREKSMALNPQLFHNGMPVPFINEMFVLGRDGVEFEIDKIPGTQGGTVKAKGTIYLSNIRIVFVAKKPVGHLFAFDMPLLHVHGEKFHQPIFHCNNIAGQVEPVVPDTEHRALYSTHSFKILFKDGGCGTFVPLFFNLIGSVRQYNQHLAAQPRVDPLLAAQTPVDEMMRHAYVDPSDPTRIFLQQPNAESQLRRRTYQTDSNEKPM</sequence>
<dbReference type="GO" id="GO:0008289">
    <property type="term" value="F:lipid binding"/>
    <property type="evidence" value="ECO:0007669"/>
    <property type="project" value="UniProtKB-KW"/>
</dbReference>
<gene>
    <name evidence="8" type="ORF">SASPL_116020</name>
</gene>
<evidence type="ECO:0000256" key="3">
    <source>
        <dbReference type="ARBA" id="ARBA00023055"/>
    </source>
</evidence>
<feature type="compositionally biased region" description="Polar residues" evidence="6">
    <location>
        <begin position="487"/>
        <end position="498"/>
    </location>
</feature>
<accession>A0A8X9A3K9</accession>
<dbReference type="InterPro" id="IPR035892">
    <property type="entry name" value="C2_domain_sf"/>
</dbReference>
<evidence type="ECO:0000256" key="1">
    <source>
        <dbReference type="ARBA" id="ARBA00004370"/>
    </source>
</evidence>
<proteinExistence type="predicted"/>
<feature type="region of interest" description="Disordered" evidence="6">
    <location>
        <begin position="481"/>
        <end position="507"/>
    </location>
</feature>
<dbReference type="EMBL" id="PNBA02000005">
    <property type="protein sequence ID" value="KAG6425579.1"/>
    <property type="molecule type" value="Genomic_DNA"/>
</dbReference>
<dbReference type="CDD" id="cd21669">
    <property type="entry name" value="SMP_SF"/>
    <property type="match status" value="1"/>
</dbReference>
<dbReference type="PROSITE" id="PS51847">
    <property type="entry name" value="SMP"/>
    <property type="match status" value="1"/>
</dbReference>
<dbReference type="GO" id="GO:0016020">
    <property type="term" value="C:membrane"/>
    <property type="evidence" value="ECO:0007669"/>
    <property type="project" value="UniProtKB-SubCell"/>
</dbReference>
<evidence type="ECO:0000259" key="7">
    <source>
        <dbReference type="PROSITE" id="PS51847"/>
    </source>
</evidence>
<feature type="domain" description="SMP-LTD" evidence="7">
    <location>
        <begin position="180"/>
        <end position="362"/>
    </location>
</feature>
<feature type="compositionally biased region" description="Polar residues" evidence="6">
    <location>
        <begin position="557"/>
        <end position="590"/>
    </location>
</feature>
<evidence type="ECO:0000256" key="5">
    <source>
        <dbReference type="ARBA" id="ARBA00023136"/>
    </source>
</evidence>
<feature type="region of interest" description="Disordered" evidence="6">
    <location>
        <begin position="543"/>
        <end position="590"/>
    </location>
</feature>
<protein>
    <recommendedName>
        <fullName evidence="7">SMP-LTD domain-containing protein</fullName>
    </recommendedName>
</protein>
<reference evidence="8" key="2">
    <citation type="submission" date="2020-08" db="EMBL/GenBank/DDBJ databases">
        <title>Plant Genome Project.</title>
        <authorList>
            <person name="Zhang R.-G."/>
        </authorList>
    </citation>
    <scope>NUCLEOTIDE SEQUENCE</scope>
    <source>
        <strain evidence="8">Huo1</strain>
        <tissue evidence="8">Leaf</tissue>
    </source>
</reference>
<dbReference type="PANTHER" id="PTHR47261:SF2">
    <property type="entry name" value="CALCIUM-DEPENDENT LIPID-BINDING (CALB DOMAIN) FAMILY PROTEIN"/>
    <property type="match status" value="1"/>
</dbReference>
<keyword evidence="9" id="KW-1185">Reference proteome</keyword>
<evidence type="ECO:0000313" key="9">
    <source>
        <dbReference type="Proteomes" id="UP000298416"/>
    </source>
</evidence>
<dbReference type="AlphaFoldDB" id="A0A8X9A3K9"/>
<comment type="caution">
    <text evidence="8">The sequence shown here is derived from an EMBL/GenBank/DDBJ whole genome shotgun (WGS) entry which is preliminary data.</text>
</comment>
<evidence type="ECO:0000256" key="4">
    <source>
        <dbReference type="ARBA" id="ARBA00023121"/>
    </source>
</evidence>
<dbReference type="InterPro" id="IPR031468">
    <property type="entry name" value="SMP_LBD"/>
</dbReference>
<comment type="subcellular location">
    <subcellularLocation>
        <location evidence="1">Membrane</location>
    </subcellularLocation>
</comment>
<dbReference type="PANTHER" id="PTHR47261">
    <property type="entry name" value="CALCIUM-DEPENDENT LIPID-BINDING (CALB DOMAIN) FAMILY PROTEIN"/>
    <property type="match status" value="1"/>
</dbReference>
<keyword evidence="4" id="KW-0446">Lipid-binding</keyword>
<reference evidence="8" key="1">
    <citation type="submission" date="2018-01" db="EMBL/GenBank/DDBJ databases">
        <authorList>
            <person name="Mao J.F."/>
        </authorList>
    </citation>
    <scope>NUCLEOTIDE SEQUENCE</scope>
    <source>
        <strain evidence="8">Huo1</strain>
        <tissue evidence="8">Leaf</tissue>
    </source>
</reference>
<keyword evidence="5" id="KW-0472">Membrane</keyword>
<evidence type="ECO:0000256" key="6">
    <source>
        <dbReference type="SAM" id="MobiDB-lite"/>
    </source>
</evidence>